<evidence type="ECO:0000313" key="10">
    <source>
        <dbReference type="Proteomes" id="UP001344632"/>
    </source>
</evidence>
<dbReference type="InterPro" id="IPR051811">
    <property type="entry name" value="Cytochrome_c550/c551-like"/>
</dbReference>
<dbReference type="PANTHER" id="PTHR37823">
    <property type="entry name" value="CYTOCHROME C-553-LIKE"/>
    <property type="match status" value="1"/>
</dbReference>
<evidence type="ECO:0000256" key="6">
    <source>
        <dbReference type="PROSITE-ProRule" id="PRU00433"/>
    </source>
</evidence>
<dbReference type="PANTHER" id="PTHR37823:SF4">
    <property type="entry name" value="MENAQUINOL-CYTOCHROME C REDUCTASE CYTOCHROME B_C SUBUNIT"/>
    <property type="match status" value="1"/>
</dbReference>
<keyword evidence="2 6" id="KW-0349">Heme</keyword>
<dbReference type="PROSITE" id="PS51257">
    <property type="entry name" value="PROKAR_LIPOPROTEIN"/>
    <property type="match status" value="1"/>
</dbReference>
<accession>A0ABU6GJB3</accession>
<evidence type="ECO:0000256" key="1">
    <source>
        <dbReference type="ARBA" id="ARBA00022448"/>
    </source>
</evidence>
<evidence type="ECO:0000313" key="9">
    <source>
        <dbReference type="EMBL" id="MEC0239839.1"/>
    </source>
</evidence>
<evidence type="ECO:0000259" key="8">
    <source>
        <dbReference type="PROSITE" id="PS51007"/>
    </source>
</evidence>
<dbReference type="Proteomes" id="UP001344632">
    <property type="component" value="Unassembled WGS sequence"/>
</dbReference>
<evidence type="ECO:0000256" key="3">
    <source>
        <dbReference type="ARBA" id="ARBA00022723"/>
    </source>
</evidence>
<dbReference type="InterPro" id="IPR009056">
    <property type="entry name" value="Cyt_c-like_dom"/>
</dbReference>
<sequence length="115" mass="12597">MKMRLPLFAVSIITVFILAACGSHSNQQNQTNTAVIETESDLTAVDMLYKKNCLSCHAADLSGKVGPNLKEIGSKLSKEEIIERITLGRSGMPSFKNRLSEQDIEALGSWLADKK</sequence>
<keyword evidence="10" id="KW-1185">Reference proteome</keyword>
<keyword evidence="1" id="KW-0813">Transport</keyword>
<comment type="caution">
    <text evidence="9">The sequence shown here is derived from an EMBL/GenBank/DDBJ whole genome shotgun (WGS) entry which is preliminary data.</text>
</comment>
<dbReference type="InterPro" id="IPR012218">
    <property type="entry name" value="Cyt_c_BACSU-c550-type"/>
</dbReference>
<name>A0ABU6GJB3_9BACL</name>
<dbReference type="EMBL" id="JARLKZ010000005">
    <property type="protein sequence ID" value="MEC0239839.1"/>
    <property type="molecule type" value="Genomic_DNA"/>
</dbReference>
<evidence type="ECO:0000256" key="5">
    <source>
        <dbReference type="ARBA" id="ARBA00023004"/>
    </source>
</evidence>
<dbReference type="Gene3D" id="1.10.760.10">
    <property type="entry name" value="Cytochrome c-like domain"/>
    <property type="match status" value="1"/>
</dbReference>
<organism evidence="9 10">
    <name type="scientific">Paenibacillus dokdonensis</name>
    <dbReference type="NCBI Taxonomy" id="2567944"/>
    <lineage>
        <taxon>Bacteria</taxon>
        <taxon>Bacillati</taxon>
        <taxon>Bacillota</taxon>
        <taxon>Bacilli</taxon>
        <taxon>Bacillales</taxon>
        <taxon>Paenibacillaceae</taxon>
        <taxon>Paenibacillus</taxon>
    </lineage>
</organism>
<dbReference type="PROSITE" id="PS51007">
    <property type="entry name" value="CYTC"/>
    <property type="match status" value="1"/>
</dbReference>
<keyword evidence="3 6" id="KW-0479">Metal-binding</keyword>
<feature type="domain" description="Cytochrome c" evidence="8">
    <location>
        <begin position="40"/>
        <end position="115"/>
    </location>
</feature>
<dbReference type="PIRSF" id="PIRSF000025">
    <property type="entry name" value="Cytc_Bsub_c550"/>
    <property type="match status" value="1"/>
</dbReference>
<evidence type="ECO:0000256" key="7">
    <source>
        <dbReference type="SAM" id="SignalP"/>
    </source>
</evidence>
<dbReference type="InterPro" id="IPR036909">
    <property type="entry name" value="Cyt_c-like_dom_sf"/>
</dbReference>
<dbReference type="SUPFAM" id="SSF46626">
    <property type="entry name" value="Cytochrome c"/>
    <property type="match status" value="1"/>
</dbReference>
<evidence type="ECO:0000256" key="4">
    <source>
        <dbReference type="ARBA" id="ARBA00022982"/>
    </source>
</evidence>
<keyword evidence="4" id="KW-0249">Electron transport</keyword>
<protein>
    <submittedName>
        <fullName evidence="9">Cytochrome c</fullName>
    </submittedName>
</protein>
<dbReference type="RefSeq" id="WP_326087097.1">
    <property type="nucleotide sequence ID" value="NZ_JARLKZ010000005.1"/>
</dbReference>
<dbReference type="Pfam" id="PF13442">
    <property type="entry name" value="Cytochrome_CBB3"/>
    <property type="match status" value="1"/>
</dbReference>
<dbReference type="PRINTS" id="PR00605">
    <property type="entry name" value="CYTCHROMECIC"/>
</dbReference>
<keyword evidence="5 6" id="KW-0408">Iron</keyword>
<keyword evidence="7" id="KW-0732">Signal</keyword>
<proteinExistence type="predicted"/>
<evidence type="ECO:0000256" key="2">
    <source>
        <dbReference type="ARBA" id="ARBA00022617"/>
    </source>
</evidence>
<feature type="chain" id="PRO_5047338075" evidence="7">
    <location>
        <begin position="20"/>
        <end position="115"/>
    </location>
</feature>
<gene>
    <name evidence="9" type="ORF">P4H66_08210</name>
</gene>
<feature type="signal peptide" evidence="7">
    <location>
        <begin position="1"/>
        <end position="19"/>
    </location>
</feature>
<reference evidence="9 10" key="1">
    <citation type="submission" date="2023-03" db="EMBL/GenBank/DDBJ databases">
        <title>Bacillus Genome Sequencing.</title>
        <authorList>
            <person name="Dunlap C."/>
        </authorList>
    </citation>
    <scope>NUCLEOTIDE SEQUENCE [LARGE SCALE GENOMIC DNA]</scope>
    <source>
        <strain evidence="9 10">BD-525</strain>
    </source>
</reference>
<dbReference type="InterPro" id="IPR008168">
    <property type="entry name" value="Cyt_C_IC"/>
</dbReference>